<dbReference type="EMBL" id="HF936567">
    <property type="protein sequence ID" value="CCX34564.1"/>
    <property type="molecule type" value="Genomic_DNA"/>
</dbReference>
<feature type="region of interest" description="Disordered" evidence="1">
    <location>
        <begin position="1"/>
        <end position="130"/>
    </location>
</feature>
<name>U4LSI5_PYROM</name>
<dbReference type="OrthoDB" id="10337569at2759"/>
<feature type="compositionally biased region" description="Low complexity" evidence="1">
    <location>
        <begin position="54"/>
        <end position="73"/>
    </location>
</feature>
<evidence type="ECO:0000313" key="3">
    <source>
        <dbReference type="Proteomes" id="UP000018144"/>
    </source>
</evidence>
<reference evidence="2 3" key="1">
    <citation type="journal article" date="2013" name="PLoS Genet.">
        <title>The genome and development-dependent transcriptomes of Pyronema confluens: a window into fungal evolution.</title>
        <authorList>
            <person name="Traeger S."/>
            <person name="Altegoer F."/>
            <person name="Freitag M."/>
            <person name="Gabaldon T."/>
            <person name="Kempken F."/>
            <person name="Kumar A."/>
            <person name="Marcet-Houben M."/>
            <person name="Poggeler S."/>
            <person name="Stajich J.E."/>
            <person name="Nowrousian M."/>
        </authorList>
    </citation>
    <scope>NUCLEOTIDE SEQUENCE [LARGE SCALE GENOMIC DNA]</scope>
    <source>
        <strain evidence="3">CBS 100304</strain>
        <tissue evidence="2">Vegetative mycelium</tissue>
    </source>
</reference>
<dbReference type="eggNOG" id="ENOG502S698">
    <property type="taxonomic scope" value="Eukaryota"/>
</dbReference>
<proteinExistence type="predicted"/>
<dbReference type="STRING" id="1076935.U4LSI5"/>
<organism evidence="2 3">
    <name type="scientific">Pyronema omphalodes (strain CBS 100304)</name>
    <name type="common">Pyronema confluens</name>
    <dbReference type="NCBI Taxonomy" id="1076935"/>
    <lineage>
        <taxon>Eukaryota</taxon>
        <taxon>Fungi</taxon>
        <taxon>Dikarya</taxon>
        <taxon>Ascomycota</taxon>
        <taxon>Pezizomycotina</taxon>
        <taxon>Pezizomycetes</taxon>
        <taxon>Pezizales</taxon>
        <taxon>Pyronemataceae</taxon>
        <taxon>Pyronema</taxon>
    </lineage>
</organism>
<sequence>MPRHRQTFHHYKPSAQPSHFKSTESESATPSSERSVNTLLTQLRLSTPSETPRATPVTTTSLPPSLASLLGTPALPPPRPRTLVGHPRSRRTPGPPPPASWLLPSEESSAASSTVSFGDEPRPQLPGLMRPPRDSLFSLTIDRIVGNWKFHEHFDMHYIPQLPVRIKSLMLSRLAERGPVEAGIFRVLFEEGAEEVTHLDLSGSRLGELVRFFKSEETVEESWEEEREENKKRWSQVTHLSVANPEVVDWRALERILEACPGVTHLVIRGWDMDDGRVRTVAKKSLCLKWLYAGMIEGGLEVWGKEWRGITEVVVPSGGEQLGRLVREVRKKSWGGWVRFISESSIRGEYED</sequence>
<feature type="compositionally biased region" description="Basic residues" evidence="1">
    <location>
        <begin position="1"/>
        <end position="12"/>
    </location>
</feature>
<evidence type="ECO:0000313" key="2">
    <source>
        <dbReference type="EMBL" id="CCX34564.1"/>
    </source>
</evidence>
<accession>U4LSI5</accession>
<gene>
    <name evidence="2" type="ORF">PCON_03957</name>
</gene>
<keyword evidence="3" id="KW-1185">Reference proteome</keyword>
<feature type="compositionally biased region" description="Low complexity" evidence="1">
    <location>
        <begin position="100"/>
        <end position="113"/>
    </location>
</feature>
<feature type="compositionally biased region" description="Low complexity" evidence="1">
    <location>
        <begin position="25"/>
        <end position="35"/>
    </location>
</feature>
<feature type="compositionally biased region" description="Polar residues" evidence="1">
    <location>
        <begin position="36"/>
        <end position="52"/>
    </location>
</feature>
<dbReference type="Proteomes" id="UP000018144">
    <property type="component" value="Unassembled WGS sequence"/>
</dbReference>
<dbReference type="AlphaFoldDB" id="U4LSI5"/>
<dbReference type="OMA" id="WEEHILY"/>
<protein>
    <submittedName>
        <fullName evidence="2">Uncharacterized protein</fullName>
    </submittedName>
</protein>
<evidence type="ECO:0000256" key="1">
    <source>
        <dbReference type="SAM" id="MobiDB-lite"/>
    </source>
</evidence>